<dbReference type="Proteomes" id="UP000075920">
    <property type="component" value="Unassembled WGS sequence"/>
</dbReference>
<dbReference type="VEuPathDB" id="VectorBase:AMIN005472"/>
<feature type="coiled-coil region" evidence="1">
    <location>
        <begin position="764"/>
        <end position="852"/>
    </location>
</feature>
<dbReference type="STRING" id="112268.A0A182W559"/>
<organism evidence="3 4">
    <name type="scientific">Anopheles minimus</name>
    <dbReference type="NCBI Taxonomy" id="112268"/>
    <lineage>
        <taxon>Eukaryota</taxon>
        <taxon>Metazoa</taxon>
        <taxon>Ecdysozoa</taxon>
        <taxon>Arthropoda</taxon>
        <taxon>Hexapoda</taxon>
        <taxon>Insecta</taxon>
        <taxon>Pterygota</taxon>
        <taxon>Neoptera</taxon>
        <taxon>Endopterygota</taxon>
        <taxon>Diptera</taxon>
        <taxon>Nematocera</taxon>
        <taxon>Culicoidea</taxon>
        <taxon>Culicidae</taxon>
        <taxon>Anophelinae</taxon>
        <taxon>Anopheles</taxon>
    </lineage>
</organism>
<name>A0A182W559_9DIPT</name>
<keyword evidence="1" id="KW-0175">Coiled coil</keyword>
<proteinExistence type="predicted"/>
<feature type="coiled-coil region" evidence="1">
    <location>
        <begin position="312"/>
        <end position="480"/>
    </location>
</feature>
<evidence type="ECO:0000313" key="4">
    <source>
        <dbReference type="Proteomes" id="UP000075920"/>
    </source>
</evidence>
<dbReference type="EnsemblMetazoa" id="AMIN005472-RA">
    <property type="protein sequence ID" value="AMIN005472-PA"/>
    <property type="gene ID" value="AMIN005472"/>
</dbReference>
<feature type="compositionally biased region" description="Polar residues" evidence="2">
    <location>
        <begin position="1061"/>
        <end position="1071"/>
    </location>
</feature>
<reference evidence="4" key="1">
    <citation type="submission" date="2013-03" db="EMBL/GenBank/DDBJ databases">
        <title>The Genome Sequence of Anopheles minimus MINIMUS1.</title>
        <authorList>
            <consortium name="The Broad Institute Genomics Platform"/>
            <person name="Neafsey D.E."/>
            <person name="Walton C."/>
            <person name="Walker B."/>
            <person name="Young S.K."/>
            <person name="Zeng Q."/>
            <person name="Gargeya S."/>
            <person name="Fitzgerald M."/>
            <person name="Haas B."/>
            <person name="Abouelleil A."/>
            <person name="Allen A.W."/>
            <person name="Alvarado L."/>
            <person name="Arachchi H.M."/>
            <person name="Berlin A.M."/>
            <person name="Chapman S.B."/>
            <person name="Gainer-Dewar J."/>
            <person name="Goldberg J."/>
            <person name="Griggs A."/>
            <person name="Gujja S."/>
            <person name="Hansen M."/>
            <person name="Howarth C."/>
            <person name="Imamovic A."/>
            <person name="Ireland A."/>
            <person name="Larimer J."/>
            <person name="McCowan C."/>
            <person name="Murphy C."/>
            <person name="Pearson M."/>
            <person name="Poon T.W."/>
            <person name="Priest M."/>
            <person name="Roberts A."/>
            <person name="Saif S."/>
            <person name="Shea T."/>
            <person name="Sisk P."/>
            <person name="Sykes S."/>
            <person name="Wortman J."/>
            <person name="Nusbaum C."/>
            <person name="Birren B."/>
        </authorList>
    </citation>
    <scope>NUCLEOTIDE SEQUENCE [LARGE SCALE GENOMIC DNA]</scope>
    <source>
        <strain evidence="4">MINIMUS1</strain>
    </source>
</reference>
<evidence type="ECO:0000313" key="3">
    <source>
        <dbReference type="EnsemblMetazoa" id="AMIN005472-PA"/>
    </source>
</evidence>
<keyword evidence="4" id="KW-1185">Reference proteome</keyword>
<evidence type="ECO:0000256" key="2">
    <source>
        <dbReference type="SAM" id="MobiDB-lite"/>
    </source>
</evidence>
<evidence type="ECO:0000256" key="1">
    <source>
        <dbReference type="SAM" id="Coils"/>
    </source>
</evidence>
<accession>A0A182W559</accession>
<feature type="region of interest" description="Disordered" evidence="2">
    <location>
        <begin position="1061"/>
        <end position="1080"/>
    </location>
</feature>
<feature type="coiled-coil region" evidence="1">
    <location>
        <begin position="110"/>
        <end position="264"/>
    </location>
</feature>
<reference evidence="3" key="2">
    <citation type="submission" date="2020-05" db="UniProtKB">
        <authorList>
            <consortium name="EnsemblMetazoa"/>
        </authorList>
    </citation>
    <scope>IDENTIFICATION</scope>
    <source>
        <strain evidence="3">MINIMUS1</strain>
    </source>
</reference>
<sequence>MLYFSCVRHSIPYFQNICQEFDEAYQHSMKAFLNTFVSENDSKIIINRAFMDKAFQNAKRPATVLTEASCNRIDHSQHSVQLLTSTPIGKHEMKKPSPPTPKSVALEWKLKNLNAMLESATTENINQEKQIEQLLQNVKELQEEKKRYQSKISALQLKEMCSCAIDSAERTYSTSKEREQLQKQLEHNSTTIEKLQEEISKTQENATTVMDRYLAIKKQYAVVEEENQRMRLSTEDLKEEINIRDNINQNLTEAVNDLRRFIRENHIPGSERMELLESSFDFLDKSLKNVTSDDSQCYDSENLASTVVDIKLKEKEHENEALTLKMEELEGKLQDMQKSQNEMFEQQKEANARINQLLRSLAESEEQKTQLKDNIDKHKAEMENLICQLESQKKVQSEERERLRTEMDEKTTELKQSLEEVEQIKTRFANELEKEQVQTQELNRKLGEGNKKMIAVQQTLADVENEKSQLIDNLGKSKSEIEDLIGQLEFQKKVQIEEGERLQNEMMEKTTEIQQSFDKIEESKRYLADELQKAQTMIQDLNCELVIQRNLQVEMNEKTVTLRQALADAECGKSQLLGDLEQSKAQNADLVGQLESQKQTQKEESERLKTELNEKTAALQQALANAEKDKSQLAEERDRLKHNESYTVSRNTEMLDKISALQQSLDQEQEKSEEINCQYMQMKKRADDLDAQCTKLMQQLSEDRTELSSLQKELASKDAKLVELNVLCEEKQKQFDKTYQDNEILSVKLYKARSVLKEKEDAWTQSLQDSKKAMEEKLRDARIEFDSTMEKMKERMKELHKEVKTKLECDNQGLALTADGYRRKVDNLEIRCSKLQKQLAEMNERNLEVRKENQHLHIRLKTLEEFGSDRKSLMLPNQASLRSNLRMEDEEGELFNNMYLADMKSGRCVSPGPTHGGVNRYSELTQRNSMLLPHLRTNYVALAPDCEPTHDDTRDNMSSTFDDSSTGLISRRKVGGITSYKRPGPPTPSKRAGRLSLNGVLVGNGGEVQYKDALRDANTNAAPIGAGSATDVAAGSTRAGRTKTPGKFKQMISSSSLLNNFQRDEGNTSAMPKTAGRRSHQWETDCNQVVAKRKRLQRKMLFDSNRCLTGGLPCQNDLAGVKDETSAPPLYTILERSASPNEKSQEQDNECGTRLAMTRTTTTDITTSTTAISAFATATNPEPVVPLSVSEYSFRHPYGSNRYNILRMQVQSREKRRQLYDETRKVAAKGITMPASVSIESATQRNEDHDSDSASDITLYLSFTSDTDSSRLPLLTYTDLTHSSTNMSLNTSPRRRLSWFNKGKKY</sequence>
<feature type="coiled-coil region" evidence="1">
    <location>
        <begin position="580"/>
        <end position="727"/>
    </location>
</feature>
<protein>
    <submittedName>
        <fullName evidence="3">Uncharacterized protein</fullName>
    </submittedName>
</protein>